<accession>A0A6V7W703</accession>
<evidence type="ECO:0000313" key="1">
    <source>
        <dbReference type="EMBL" id="CAD2182943.1"/>
    </source>
</evidence>
<proteinExistence type="predicted"/>
<gene>
    <name evidence="1" type="ORF">MENT_LOCUS35197</name>
</gene>
<reference evidence="1 2" key="1">
    <citation type="submission" date="2020-08" db="EMBL/GenBank/DDBJ databases">
        <authorList>
            <person name="Koutsovoulos G."/>
            <person name="Danchin GJ E."/>
        </authorList>
    </citation>
    <scope>NUCLEOTIDE SEQUENCE [LARGE SCALE GENOMIC DNA]</scope>
</reference>
<dbReference type="AlphaFoldDB" id="A0A6V7W703"/>
<name>A0A6V7W703_MELEN</name>
<dbReference type="Proteomes" id="UP000580250">
    <property type="component" value="Unassembled WGS sequence"/>
</dbReference>
<protein>
    <submittedName>
        <fullName evidence="1">Uncharacterized protein</fullName>
    </submittedName>
</protein>
<sequence>MCRNGICIEQHISTLDEINLFKAANNQANNSGKIKGEEAVDIQANHANN</sequence>
<evidence type="ECO:0000313" key="2">
    <source>
        <dbReference type="Proteomes" id="UP000580250"/>
    </source>
</evidence>
<organism evidence="1 2">
    <name type="scientific">Meloidogyne enterolobii</name>
    <name type="common">Root-knot nematode worm</name>
    <name type="synonym">Meloidogyne mayaguensis</name>
    <dbReference type="NCBI Taxonomy" id="390850"/>
    <lineage>
        <taxon>Eukaryota</taxon>
        <taxon>Metazoa</taxon>
        <taxon>Ecdysozoa</taxon>
        <taxon>Nematoda</taxon>
        <taxon>Chromadorea</taxon>
        <taxon>Rhabditida</taxon>
        <taxon>Tylenchina</taxon>
        <taxon>Tylenchomorpha</taxon>
        <taxon>Tylenchoidea</taxon>
        <taxon>Meloidogynidae</taxon>
        <taxon>Meloidogyninae</taxon>
        <taxon>Meloidogyne</taxon>
    </lineage>
</organism>
<dbReference type="EMBL" id="CAJEWN010000449">
    <property type="protein sequence ID" value="CAD2182943.1"/>
    <property type="molecule type" value="Genomic_DNA"/>
</dbReference>
<comment type="caution">
    <text evidence="1">The sequence shown here is derived from an EMBL/GenBank/DDBJ whole genome shotgun (WGS) entry which is preliminary data.</text>
</comment>